<dbReference type="GO" id="GO:0006436">
    <property type="term" value="P:tryptophanyl-tRNA aminoacylation"/>
    <property type="evidence" value="ECO:0007669"/>
    <property type="project" value="UniProtKB-UniRule"/>
</dbReference>
<evidence type="ECO:0000256" key="6">
    <source>
        <dbReference type="ARBA" id="ARBA00023146"/>
    </source>
</evidence>
<evidence type="ECO:0000256" key="9">
    <source>
        <dbReference type="RuleBase" id="RU363036"/>
    </source>
</evidence>
<keyword evidence="4 8" id="KW-0067">ATP-binding</keyword>
<comment type="caution">
    <text evidence="10">The sequence shown here is derived from an EMBL/GenBank/DDBJ whole genome shotgun (WGS) entry which is preliminary data.</text>
</comment>
<evidence type="ECO:0000256" key="4">
    <source>
        <dbReference type="ARBA" id="ARBA00022840"/>
    </source>
</evidence>
<feature type="binding site" evidence="8">
    <location>
        <position position="191"/>
    </location>
    <ligand>
        <name>ATP</name>
        <dbReference type="ChEBI" id="CHEBI:30616"/>
    </ligand>
</feature>
<dbReference type="InterPro" id="IPR001412">
    <property type="entry name" value="aa-tRNA-synth_I_CS"/>
</dbReference>
<evidence type="ECO:0000256" key="3">
    <source>
        <dbReference type="ARBA" id="ARBA00022741"/>
    </source>
</evidence>
<dbReference type="FunFam" id="1.10.240.10:FF:000002">
    <property type="entry name" value="Tryptophan--tRNA ligase"/>
    <property type="match status" value="1"/>
</dbReference>
<dbReference type="GO" id="GO:0005829">
    <property type="term" value="C:cytosol"/>
    <property type="evidence" value="ECO:0007669"/>
    <property type="project" value="TreeGrafter"/>
</dbReference>
<evidence type="ECO:0000256" key="7">
    <source>
        <dbReference type="ARBA" id="ARBA00049929"/>
    </source>
</evidence>
<proteinExistence type="inferred from homology"/>
<comment type="catalytic activity">
    <reaction evidence="7 8">
        <text>tRNA(Trp) + L-tryptophan + ATP = L-tryptophyl-tRNA(Trp) + AMP + diphosphate + H(+)</text>
        <dbReference type="Rhea" id="RHEA:24080"/>
        <dbReference type="Rhea" id="RHEA-COMP:9671"/>
        <dbReference type="Rhea" id="RHEA-COMP:9705"/>
        <dbReference type="ChEBI" id="CHEBI:15378"/>
        <dbReference type="ChEBI" id="CHEBI:30616"/>
        <dbReference type="ChEBI" id="CHEBI:33019"/>
        <dbReference type="ChEBI" id="CHEBI:57912"/>
        <dbReference type="ChEBI" id="CHEBI:78442"/>
        <dbReference type="ChEBI" id="CHEBI:78535"/>
        <dbReference type="ChEBI" id="CHEBI:456215"/>
        <dbReference type="EC" id="6.1.1.2"/>
    </reaction>
</comment>
<sequence length="338" mass="37621">MFMEDNEMKKRMISGIKPTGQLTLGNYIGALKPFVSSQDEYDLSVFIANLHCVTMPIDPKELETNLRDALAFYLACGLDPQKTDIFLQSDVPEIAQLGFLLSCVTPMGELNRQTQYKDKKDSGVSLSAGFYTYPTLMSADILIHGAELVPVGEDQKQHVELARDTAERFNNRFGETFKIPEPVIAKVGKRIMSLQDPSKKMSKSDREGDKGVIYLKEDTKKARKKIMSAVTDSIGVVQYDPEHQPGVANLLTIYASLKEISIDDAVKAFEGQQYGSFKKAVADVVCAELEAIQARYHECIESNTLNDVLAEGASRVRPQAQATLHDVQAKFGLDWKRD</sequence>
<keyword evidence="6 8" id="KW-0030">Aminoacyl-tRNA synthetase</keyword>
<evidence type="ECO:0000256" key="2">
    <source>
        <dbReference type="ARBA" id="ARBA00022598"/>
    </source>
</evidence>
<dbReference type="STRING" id="1648.A2I91_06135"/>
<organism evidence="10 11">
    <name type="scientific">Erysipelothrix rhusiopathiae ATCC 19414</name>
    <dbReference type="NCBI Taxonomy" id="525280"/>
    <lineage>
        <taxon>Bacteria</taxon>
        <taxon>Bacillati</taxon>
        <taxon>Bacillota</taxon>
        <taxon>Erysipelotrichia</taxon>
        <taxon>Erysipelotrichales</taxon>
        <taxon>Erysipelotrichaceae</taxon>
        <taxon>Erysipelothrix</taxon>
    </lineage>
</organism>
<dbReference type="PANTHER" id="PTHR43766:SF1">
    <property type="entry name" value="TRYPTOPHAN--TRNA LIGASE, MITOCHONDRIAL"/>
    <property type="match status" value="1"/>
</dbReference>
<feature type="binding site" evidence="8">
    <location>
        <begin position="200"/>
        <end position="204"/>
    </location>
    <ligand>
        <name>ATP</name>
        <dbReference type="ChEBI" id="CHEBI:30616"/>
    </ligand>
</feature>
<dbReference type="Pfam" id="PF00579">
    <property type="entry name" value="tRNA-synt_1b"/>
    <property type="match status" value="1"/>
</dbReference>
<keyword evidence="11" id="KW-1185">Reference proteome</keyword>
<dbReference type="InterPro" id="IPR050203">
    <property type="entry name" value="Trp-tRNA_synthetase"/>
</dbReference>
<feature type="short sequence motif" description="'HIGH' region" evidence="8">
    <location>
        <begin position="18"/>
        <end position="26"/>
    </location>
</feature>
<comment type="function">
    <text evidence="8">Catalyzes the attachment of tryptophan to tRNA(Trp).</text>
</comment>
<feature type="binding site" evidence="8">
    <location>
        <begin position="152"/>
        <end position="154"/>
    </location>
    <ligand>
        <name>ATP</name>
        <dbReference type="ChEBI" id="CHEBI:30616"/>
    </ligand>
</feature>
<keyword evidence="5 8" id="KW-0648">Protein biosynthesis</keyword>
<keyword evidence="8" id="KW-0963">Cytoplasm</keyword>
<gene>
    <name evidence="8 10" type="primary">trpS</name>
    <name evidence="10" type="ORF">HMPREF0357_10212</name>
</gene>
<reference evidence="10" key="1">
    <citation type="submission" date="2011-01" db="EMBL/GenBank/DDBJ databases">
        <authorList>
            <person name="Muzny D."/>
            <person name="Qin X."/>
            <person name="Buhay C."/>
            <person name="Dugan-Rocha S."/>
            <person name="Ding Y."/>
            <person name="Chen G."/>
            <person name="Hawes A."/>
            <person name="Holder M."/>
            <person name="Jhangiani S."/>
            <person name="Johnson A."/>
            <person name="Khan Z."/>
            <person name="Li Z."/>
            <person name="Liu W."/>
            <person name="Liu X."/>
            <person name="Perez L."/>
            <person name="Shen H."/>
            <person name="Wang Q."/>
            <person name="Watt J."/>
            <person name="Xi L."/>
            <person name="Xin Y."/>
            <person name="Zhou J."/>
            <person name="Deng J."/>
            <person name="Jiang H."/>
            <person name="Liu Y."/>
            <person name="Qu J."/>
            <person name="Song X.-Z."/>
            <person name="Zhang L."/>
            <person name="Villasana D."/>
            <person name="Johnson A."/>
            <person name="Liu J."/>
            <person name="Liyanage D."/>
            <person name="Lorensuhewa L."/>
            <person name="Robinson T."/>
            <person name="Song A."/>
            <person name="Song B.-B."/>
            <person name="Dinh H."/>
            <person name="Thornton R."/>
            <person name="Coyle M."/>
            <person name="Francisco L."/>
            <person name="Jackson L."/>
            <person name="Javaid M."/>
            <person name="Korchina V."/>
            <person name="Kovar C."/>
            <person name="Mata R."/>
            <person name="Mathew T."/>
            <person name="Ngo R."/>
            <person name="Nguyen L."/>
            <person name="Nguyen N."/>
            <person name="Okwuonu G."/>
            <person name="Ongeri F."/>
            <person name="Pham C."/>
            <person name="Simmons D."/>
            <person name="Wilczek-Boney K."/>
            <person name="Hale W."/>
            <person name="Jakkamsetti A."/>
            <person name="Pham P."/>
            <person name="Ruth R."/>
            <person name="San Lucas F."/>
            <person name="Warren J."/>
            <person name="Zhang J."/>
            <person name="Zhao Z."/>
            <person name="Zhou C."/>
            <person name="Zhu D."/>
            <person name="Lee S."/>
            <person name="Bess C."/>
            <person name="Blankenburg K."/>
            <person name="Forbes L."/>
            <person name="Fu Q."/>
            <person name="Gubbala S."/>
            <person name="Hirani K."/>
            <person name="Jayaseelan J.C."/>
            <person name="Lara F."/>
            <person name="Munidasa M."/>
            <person name="Palculict T."/>
            <person name="Patil S."/>
            <person name="Pu L.-L."/>
            <person name="Saada N."/>
            <person name="Tang L."/>
            <person name="Weissenberger G."/>
            <person name="Zhu Y."/>
            <person name="Hemphill L."/>
            <person name="Shang Y."/>
            <person name="Youmans B."/>
            <person name="Ayvaz T."/>
            <person name="Ross M."/>
            <person name="Santibanez J."/>
            <person name="Aqrawi P."/>
            <person name="Gross S."/>
            <person name="Joshi V."/>
            <person name="Fowler G."/>
            <person name="Nazareth L."/>
            <person name="Reid J."/>
            <person name="Worley K."/>
            <person name="Petrosino J."/>
            <person name="Highlander S."/>
            <person name="Gibbs R."/>
        </authorList>
    </citation>
    <scope>NUCLEOTIDE SEQUENCE [LARGE SCALE GENOMIC DNA]</scope>
    <source>
        <strain evidence="10">ATCC 19414</strain>
    </source>
</reference>
<dbReference type="Gene3D" id="1.10.240.10">
    <property type="entry name" value="Tyrosyl-Transfer RNA Synthetase"/>
    <property type="match status" value="1"/>
</dbReference>
<evidence type="ECO:0000256" key="5">
    <source>
        <dbReference type="ARBA" id="ARBA00022917"/>
    </source>
</evidence>
<comment type="similarity">
    <text evidence="1 8 9">Belongs to the class-I aminoacyl-tRNA synthetase family.</text>
</comment>
<dbReference type="EMBL" id="ACLK02000001">
    <property type="protein sequence ID" value="EFY09417.1"/>
    <property type="molecule type" value="Genomic_DNA"/>
</dbReference>
<feature type="short sequence motif" description="'KMSKS' region" evidence="8">
    <location>
        <begin position="200"/>
        <end position="204"/>
    </location>
</feature>
<dbReference type="GO" id="GO:0004830">
    <property type="term" value="F:tryptophan-tRNA ligase activity"/>
    <property type="evidence" value="ECO:0007669"/>
    <property type="project" value="UniProtKB-UniRule"/>
</dbReference>
<evidence type="ECO:0000256" key="8">
    <source>
        <dbReference type="HAMAP-Rule" id="MF_00140"/>
    </source>
</evidence>
<dbReference type="AlphaFoldDB" id="E7FUL2"/>
<evidence type="ECO:0000313" key="11">
    <source>
        <dbReference type="Proteomes" id="UP000003028"/>
    </source>
</evidence>
<comment type="subcellular location">
    <subcellularLocation>
        <location evidence="8">Cytoplasm</location>
    </subcellularLocation>
</comment>
<dbReference type="InterPro" id="IPR002306">
    <property type="entry name" value="Trp-tRNA-ligase"/>
</dbReference>
<dbReference type="PROSITE" id="PS00178">
    <property type="entry name" value="AA_TRNA_LIGASE_I"/>
    <property type="match status" value="1"/>
</dbReference>
<protein>
    <recommendedName>
        <fullName evidence="8">Tryptophan--tRNA ligase</fullName>
        <ecNumber evidence="8">6.1.1.2</ecNumber>
    </recommendedName>
    <alternativeName>
        <fullName evidence="8">Tryptophanyl-tRNA synthetase</fullName>
        <shortName evidence="8">TrpRS</shortName>
    </alternativeName>
</protein>
<dbReference type="SUPFAM" id="SSF52374">
    <property type="entry name" value="Nucleotidylyl transferase"/>
    <property type="match status" value="1"/>
</dbReference>
<dbReference type="HAMAP" id="MF_00140_B">
    <property type="entry name" value="Trp_tRNA_synth_B"/>
    <property type="match status" value="1"/>
</dbReference>
<name>E7FUL2_ERYRH</name>
<dbReference type="InterPro" id="IPR024109">
    <property type="entry name" value="Trp-tRNA-ligase_bac-type"/>
</dbReference>
<dbReference type="InterPro" id="IPR002305">
    <property type="entry name" value="aa-tRNA-synth_Ic"/>
</dbReference>
<accession>E7FUL2</accession>
<comment type="subunit">
    <text evidence="8">Homodimer.</text>
</comment>
<dbReference type="Gene3D" id="3.40.50.620">
    <property type="entry name" value="HUPs"/>
    <property type="match status" value="1"/>
</dbReference>
<dbReference type="PRINTS" id="PR01039">
    <property type="entry name" value="TRNASYNTHTRP"/>
</dbReference>
<evidence type="ECO:0000256" key="1">
    <source>
        <dbReference type="ARBA" id="ARBA00005594"/>
    </source>
</evidence>
<dbReference type="Proteomes" id="UP000003028">
    <property type="component" value="Unassembled WGS sequence"/>
</dbReference>
<dbReference type="InterPro" id="IPR014729">
    <property type="entry name" value="Rossmann-like_a/b/a_fold"/>
</dbReference>
<dbReference type="CDD" id="cd00806">
    <property type="entry name" value="TrpRS_core"/>
    <property type="match status" value="1"/>
</dbReference>
<keyword evidence="2 8" id="KW-0436">Ligase</keyword>
<keyword evidence="3 8" id="KW-0547">Nucleotide-binding</keyword>
<dbReference type="PANTHER" id="PTHR43766">
    <property type="entry name" value="TRYPTOPHAN--TRNA LIGASE, MITOCHONDRIAL"/>
    <property type="match status" value="1"/>
</dbReference>
<feature type="binding site" evidence="8">
    <location>
        <begin position="17"/>
        <end position="19"/>
    </location>
    <ligand>
        <name>ATP</name>
        <dbReference type="ChEBI" id="CHEBI:30616"/>
    </ligand>
</feature>
<evidence type="ECO:0000313" key="10">
    <source>
        <dbReference type="EMBL" id="EFY09417.1"/>
    </source>
</evidence>
<dbReference type="NCBIfam" id="TIGR00233">
    <property type="entry name" value="trpS"/>
    <property type="match status" value="1"/>
</dbReference>
<feature type="binding site" evidence="8">
    <location>
        <position position="140"/>
    </location>
    <ligand>
        <name>L-tryptophan</name>
        <dbReference type="ChEBI" id="CHEBI:57912"/>
    </ligand>
</feature>
<dbReference type="GO" id="GO:0005524">
    <property type="term" value="F:ATP binding"/>
    <property type="evidence" value="ECO:0007669"/>
    <property type="project" value="UniProtKB-UniRule"/>
</dbReference>
<feature type="binding site" evidence="8">
    <location>
        <begin position="25"/>
        <end position="26"/>
    </location>
    <ligand>
        <name>ATP</name>
        <dbReference type="ChEBI" id="CHEBI:30616"/>
    </ligand>
</feature>
<dbReference type="EC" id="6.1.1.2" evidence="8"/>